<gene>
    <name evidence="2" type="ORF">GA0070613_0476</name>
</gene>
<dbReference type="PROSITE" id="PS51186">
    <property type="entry name" value="GNAT"/>
    <property type="match status" value="1"/>
</dbReference>
<dbReference type="AlphaFoldDB" id="A0A1C5GW95"/>
<dbReference type="OrthoDB" id="164800at2"/>
<dbReference type="EMBL" id="LT607754">
    <property type="protein sequence ID" value="SCG38055.1"/>
    <property type="molecule type" value="Genomic_DNA"/>
</dbReference>
<sequence>MTDLDARTLRDAYDTQLRPEIPDPLPAGVTVERDGPLVRILGLDQRGFLTYRTLDGLAGAELDALIARQVEFFRARGEGVEWKLNGHDEPADLGDRLRAAGFVPEDQETVVVGPVSALAGAVPLPPDGVRLSEVTSREDLERIAAMEEAVWHSDRSHLVTGLAKEIEADPQSITIVVAEAGETVVSAGWIRYPANTGFGTLWGGSTLPEWRRKGIYRALVAYRARLAEQRGRTLLQVDCSEDSRPILERLGLVAVTTTTPYVYTP</sequence>
<dbReference type="CDD" id="cd04301">
    <property type="entry name" value="NAT_SF"/>
    <property type="match status" value="1"/>
</dbReference>
<keyword evidence="3" id="KW-1185">Reference proteome</keyword>
<dbReference type="Proteomes" id="UP000198221">
    <property type="component" value="Chromosome I"/>
</dbReference>
<dbReference type="SUPFAM" id="SSF55729">
    <property type="entry name" value="Acyl-CoA N-acyltransferases (Nat)"/>
    <property type="match status" value="1"/>
</dbReference>
<keyword evidence="2" id="KW-0808">Transferase</keyword>
<evidence type="ECO:0000259" key="1">
    <source>
        <dbReference type="PROSITE" id="PS51186"/>
    </source>
</evidence>
<dbReference type="Gene3D" id="3.40.630.30">
    <property type="match status" value="1"/>
</dbReference>
<evidence type="ECO:0000313" key="3">
    <source>
        <dbReference type="Proteomes" id="UP000198221"/>
    </source>
</evidence>
<evidence type="ECO:0000313" key="2">
    <source>
        <dbReference type="EMBL" id="SCG38055.1"/>
    </source>
</evidence>
<dbReference type="Pfam" id="PF00583">
    <property type="entry name" value="Acetyltransf_1"/>
    <property type="match status" value="1"/>
</dbReference>
<dbReference type="InterPro" id="IPR000182">
    <property type="entry name" value="GNAT_dom"/>
</dbReference>
<proteinExistence type="predicted"/>
<protein>
    <submittedName>
        <fullName evidence="2">Acetyltransferase (GNAT) domain-containing protein</fullName>
    </submittedName>
</protein>
<dbReference type="RefSeq" id="WP_089010766.1">
    <property type="nucleotide sequence ID" value="NZ_LT607754.1"/>
</dbReference>
<accession>A0A1C5GW95</accession>
<dbReference type="GO" id="GO:0016747">
    <property type="term" value="F:acyltransferase activity, transferring groups other than amino-acyl groups"/>
    <property type="evidence" value="ECO:0007669"/>
    <property type="project" value="InterPro"/>
</dbReference>
<organism evidence="2 3">
    <name type="scientific">Micromonospora inositola</name>
    <dbReference type="NCBI Taxonomy" id="47865"/>
    <lineage>
        <taxon>Bacteria</taxon>
        <taxon>Bacillati</taxon>
        <taxon>Actinomycetota</taxon>
        <taxon>Actinomycetes</taxon>
        <taxon>Micromonosporales</taxon>
        <taxon>Micromonosporaceae</taxon>
        <taxon>Micromonospora</taxon>
    </lineage>
</organism>
<dbReference type="InterPro" id="IPR016181">
    <property type="entry name" value="Acyl_CoA_acyltransferase"/>
</dbReference>
<name>A0A1C5GW95_9ACTN</name>
<feature type="domain" description="N-acetyltransferase" evidence="1">
    <location>
        <begin position="129"/>
        <end position="265"/>
    </location>
</feature>
<reference evidence="3" key="1">
    <citation type="submission" date="2016-06" db="EMBL/GenBank/DDBJ databases">
        <authorList>
            <person name="Varghese N."/>
            <person name="Submissions Spin"/>
        </authorList>
    </citation>
    <scope>NUCLEOTIDE SEQUENCE [LARGE SCALE GENOMIC DNA]</scope>
    <source>
        <strain evidence="3">DSM 43819</strain>
    </source>
</reference>